<reference evidence="2 3" key="1">
    <citation type="submission" date="2015-01" db="EMBL/GenBank/DDBJ databases">
        <title>Genome of allotetraploid Gossypium barbadense reveals genomic plasticity and fiber elongation in cotton evolution.</title>
        <authorList>
            <person name="Chen X."/>
            <person name="Liu X."/>
            <person name="Zhao B."/>
            <person name="Zheng H."/>
            <person name="Hu Y."/>
            <person name="Lu G."/>
            <person name="Yang C."/>
            <person name="Chen J."/>
            <person name="Shan C."/>
            <person name="Zhang L."/>
            <person name="Zhou Y."/>
            <person name="Wang L."/>
            <person name="Guo W."/>
            <person name="Bai Y."/>
            <person name="Ruan J."/>
            <person name="Shangguan X."/>
            <person name="Mao Y."/>
            <person name="Jiang J."/>
            <person name="Zhu Y."/>
            <person name="Lei J."/>
            <person name="Kang H."/>
            <person name="Chen S."/>
            <person name="He X."/>
            <person name="Wang R."/>
            <person name="Wang Y."/>
            <person name="Chen J."/>
            <person name="Wang L."/>
            <person name="Yu S."/>
            <person name="Wang B."/>
            <person name="Wei J."/>
            <person name="Song S."/>
            <person name="Lu X."/>
            <person name="Gao Z."/>
            <person name="Gu W."/>
            <person name="Deng X."/>
            <person name="Ma D."/>
            <person name="Wang S."/>
            <person name="Liang W."/>
            <person name="Fang L."/>
            <person name="Cai C."/>
            <person name="Zhu X."/>
            <person name="Zhou B."/>
            <person name="Zhang Y."/>
            <person name="Chen Z."/>
            <person name="Xu S."/>
            <person name="Zhu R."/>
            <person name="Wang S."/>
            <person name="Zhang T."/>
            <person name="Zhao G."/>
        </authorList>
    </citation>
    <scope>NUCLEOTIDE SEQUENCE [LARGE SCALE GENOMIC DNA]</scope>
    <source>
        <strain evidence="3">cv. Xinhai21</strain>
        <tissue evidence="2">Leaf</tissue>
    </source>
</reference>
<sequence>MPLRRDRGSMEDDAPLRDNAQMGNFEHFMSQMVNHCKRFNFGEFLNELVEKAHALEETLGEEPKFVSSRAVKKMTDTSSGFGCKGKRGRLDRSGRRVVSGRDQDGQAMRVEAGPADQGRAMWTLCEHFNHQHSGECWRLMDACLACGSIEH</sequence>
<evidence type="ECO:0000313" key="2">
    <source>
        <dbReference type="EMBL" id="PPR97017.1"/>
    </source>
</evidence>
<evidence type="ECO:0000313" key="3">
    <source>
        <dbReference type="Proteomes" id="UP000239757"/>
    </source>
</evidence>
<gene>
    <name evidence="2" type="ORF">GOBAR_AA23652</name>
</gene>
<feature type="region of interest" description="Disordered" evidence="1">
    <location>
        <begin position="75"/>
        <end position="106"/>
    </location>
</feature>
<accession>A0A2P5X100</accession>
<dbReference type="Proteomes" id="UP000239757">
    <property type="component" value="Unassembled WGS sequence"/>
</dbReference>
<organism evidence="2 3">
    <name type="scientific">Gossypium barbadense</name>
    <name type="common">Sea Island cotton</name>
    <name type="synonym">Hibiscus barbadensis</name>
    <dbReference type="NCBI Taxonomy" id="3634"/>
    <lineage>
        <taxon>Eukaryota</taxon>
        <taxon>Viridiplantae</taxon>
        <taxon>Streptophyta</taxon>
        <taxon>Embryophyta</taxon>
        <taxon>Tracheophyta</taxon>
        <taxon>Spermatophyta</taxon>
        <taxon>Magnoliopsida</taxon>
        <taxon>eudicotyledons</taxon>
        <taxon>Gunneridae</taxon>
        <taxon>Pentapetalae</taxon>
        <taxon>rosids</taxon>
        <taxon>malvids</taxon>
        <taxon>Malvales</taxon>
        <taxon>Malvaceae</taxon>
        <taxon>Malvoideae</taxon>
        <taxon>Gossypium</taxon>
    </lineage>
</organism>
<proteinExistence type="predicted"/>
<dbReference type="OrthoDB" id="2272416at2759"/>
<feature type="compositionally biased region" description="Basic and acidic residues" evidence="1">
    <location>
        <begin position="88"/>
        <end position="104"/>
    </location>
</feature>
<dbReference type="AlphaFoldDB" id="A0A2P5X100"/>
<protein>
    <submittedName>
        <fullName evidence="2">Uncharacterized protein</fullName>
    </submittedName>
</protein>
<dbReference type="EMBL" id="KZ665949">
    <property type="protein sequence ID" value="PPR97017.1"/>
    <property type="molecule type" value="Genomic_DNA"/>
</dbReference>
<evidence type="ECO:0000256" key="1">
    <source>
        <dbReference type="SAM" id="MobiDB-lite"/>
    </source>
</evidence>
<name>A0A2P5X100_GOSBA</name>